<evidence type="ECO:0000313" key="5">
    <source>
        <dbReference type="EMBL" id="TVX81380.1"/>
    </source>
</evidence>
<sequence length="61" mass="7278">MKTFERLLIKVIIIQLACLFFFQFLLSREDQIFDLTKLSRYEGVTSNNYTKIIETFNGTHK</sequence>
<evidence type="ECO:0000313" key="6">
    <source>
        <dbReference type="Proteomes" id="UP000182110"/>
    </source>
</evidence>
<reference evidence="5 8" key="4">
    <citation type="submission" date="2019-07" db="EMBL/GenBank/DDBJ databases">
        <title>Genome assembly of Bacillus simplex strain GGC-P6A.</title>
        <authorList>
            <person name="Jennings M.E."/>
            <person name="Barton H.A."/>
        </authorList>
    </citation>
    <scope>NUCLEOTIDE SEQUENCE [LARGE SCALE GENOMIC DNA]</scope>
    <source>
        <strain evidence="5 8">GGC-P6A</strain>
    </source>
</reference>
<reference evidence="3" key="2">
    <citation type="submission" date="2014-10" db="EMBL/GenBank/DDBJ databases">
        <authorList>
            <person name="Urmite Genomes"/>
        </authorList>
    </citation>
    <scope>NUCLEOTIDE SEQUENCE</scope>
    <source>
        <strain evidence="3">P558</strain>
    </source>
</reference>
<dbReference type="AlphaFoldDB" id="A0A098FIE0"/>
<keyword evidence="1" id="KW-0812">Transmembrane</keyword>
<dbReference type="GeneID" id="56475475"/>
<dbReference type="EMBL" id="VNKI01000004">
    <property type="protein sequence ID" value="TVX81380.1"/>
    <property type="molecule type" value="Genomic_DNA"/>
</dbReference>
<dbReference type="Pfam" id="PF17313">
    <property type="entry name" value="DUF5359"/>
    <property type="match status" value="1"/>
</dbReference>
<dbReference type="STRING" id="1478.UP17_15510"/>
<evidence type="ECO:0000256" key="1">
    <source>
        <dbReference type="SAM" id="Phobius"/>
    </source>
</evidence>
<dbReference type="Proteomes" id="UP000789326">
    <property type="component" value="Unassembled WGS sequence"/>
</dbReference>
<dbReference type="Proteomes" id="UP000182110">
    <property type="component" value="Unassembled WGS sequence"/>
</dbReference>
<evidence type="ECO:0000313" key="2">
    <source>
        <dbReference type="EMBL" id="CAH0229317.1"/>
    </source>
</evidence>
<dbReference type="InterPro" id="IPR035281">
    <property type="entry name" value="DUF5359"/>
</dbReference>
<gene>
    <name evidence="3" type="ORF">BN1180_03672</name>
    <name evidence="5" type="ORF">FQP34_10455</name>
    <name evidence="4" type="ORF">SAMN05878482_1011024</name>
    <name evidence="2" type="ORF">SRABI133_02597</name>
</gene>
<feature type="transmembrane region" description="Helical" evidence="1">
    <location>
        <begin position="7"/>
        <end position="26"/>
    </location>
</feature>
<keyword evidence="1" id="KW-1133">Transmembrane helix</keyword>
<reference evidence="2" key="5">
    <citation type="submission" date="2021-11" db="EMBL/GenBank/DDBJ databases">
        <authorList>
            <person name="Bulgarelli D."/>
        </authorList>
    </citation>
    <scope>NUCLEOTIDE SEQUENCE</scope>
    <source>
        <strain evidence="2">Bi133</strain>
    </source>
</reference>
<proteinExistence type="predicted"/>
<reference evidence="3 6" key="1">
    <citation type="journal article" date="2014" name="Genome Announc.">
        <title>Genome Sequence of Bacillus simplex Strain P558, Isolated from a Human Fecal Sample.</title>
        <authorList>
            <person name="Croce O."/>
            <person name="Hugon P."/>
            <person name="Lagier J.C."/>
            <person name="Bibi F."/>
            <person name="Robert C."/>
            <person name="Azhar E.I."/>
            <person name="Raoult D."/>
            <person name="Fournier P.E."/>
        </authorList>
    </citation>
    <scope>NUCLEOTIDE SEQUENCE [LARGE SCALE GENOMIC DNA]</scope>
    <source>
        <strain evidence="3 6">P558</strain>
    </source>
</reference>
<comment type="caution">
    <text evidence="5">The sequence shown here is derived from an EMBL/GenBank/DDBJ whole genome shotgun (WGS) entry which is preliminary data.</text>
</comment>
<dbReference type="EMBL" id="CCXW01000001">
    <property type="protein sequence ID" value="CEG33496.1"/>
    <property type="molecule type" value="Genomic_DNA"/>
</dbReference>
<accession>A0A098FIE0</accession>
<dbReference type="EMBL" id="CAKKMG010000032">
    <property type="protein sequence ID" value="CAH0229317.1"/>
    <property type="molecule type" value="Genomic_DNA"/>
</dbReference>
<dbReference type="Proteomes" id="UP000185829">
    <property type="component" value="Unassembled WGS sequence"/>
</dbReference>
<dbReference type="Proteomes" id="UP000317770">
    <property type="component" value="Unassembled WGS sequence"/>
</dbReference>
<dbReference type="EMBL" id="FTMX01000001">
    <property type="protein sequence ID" value="SIQ36322.1"/>
    <property type="molecule type" value="Genomic_DNA"/>
</dbReference>
<organism evidence="5 8">
    <name type="scientific">Peribacillus simplex</name>
    <dbReference type="NCBI Taxonomy" id="1478"/>
    <lineage>
        <taxon>Bacteria</taxon>
        <taxon>Bacillati</taxon>
        <taxon>Bacillota</taxon>
        <taxon>Bacilli</taxon>
        <taxon>Bacillales</taxon>
        <taxon>Bacillaceae</taxon>
        <taxon>Peribacillus</taxon>
    </lineage>
</organism>
<protein>
    <submittedName>
        <fullName evidence="5">Uncharacterized protein</fullName>
    </submittedName>
</protein>
<evidence type="ECO:0000313" key="8">
    <source>
        <dbReference type="Proteomes" id="UP000317770"/>
    </source>
</evidence>
<keyword evidence="1" id="KW-0472">Membrane</keyword>
<reference evidence="4 7" key="3">
    <citation type="submission" date="2017-01" db="EMBL/GenBank/DDBJ databases">
        <authorList>
            <person name="Varghese N."/>
            <person name="Submissions S."/>
        </authorList>
    </citation>
    <scope>NUCLEOTIDE SEQUENCE [LARGE SCALE GENOMIC DNA]</scope>
    <source>
        <strain evidence="4 7">RUG2-6</strain>
    </source>
</reference>
<keyword evidence="6" id="KW-1185">Reference proteome</keyword>
<evidence type="ECO:0000313" key="7">
    <source>
        <dbReference type="Proteomes" id="UP000185829"/>
    </source>
</evidence>
<dbReference type="RefSeq" id="WP_048681726.1">
    <property type="nucleotide sequence ID" value="NZ_CABIYS010000006.1"/>
</dbReference>
<name>A0A098FIE0_9BACI</name>
<evidence type="ECO:0000313" key="4">
    <source>
        <dbReference type="EMBL" id="SIQ36322.1"/>
    </source>
</evidence>
<evidence type="ECO:0000313" key="3">
    <source>
        <dbReference type="EMBL" id="CEG33496.1"/>
    </source>
</evidence>